<dbReference type="GO" id="GO:0005811">
    <property type="term" value="C:lipid droplet"/>
    <property type="evidence" value="ECO:0007669"/>
    <property type="project" value="TreeGrafter"/>
</dbReference>
<feature type="compositionally biased region" description="Acidic residues" evidence="1">
    <location>
        <begin position="454"/>
        <end position="479"/>
    </location>
</feature>
<reference evidence="2 3" key="1">
    <citation type="journal article" date="2018" name="Mol. Biol. Evol.">
        <title>Broad Genomic Sampling Reveals a Smut Pathogenic Ancestry of the Fungal Clade Ustilaginomycotina.</title>
        <authorList>
            <person name="Kijpornyongpan T."/>
            <person name="Mondo S.J."/>
            <person name="Barry K."/>
            <person name="Sandor L."/>
            <person name="Lee J."/>
            <person name="Lipzen A."/>
            <person name="Pangilinan J."/>
            <person name="LaButti K."/>
            <person name="Hainaut M."/>
            <person name="Henrissat B."/>
            <person name="Grigoriev I.V."/>
            <person name="Spatafora J.W."/>
            <person name="Aime M.C."/>
        </authorList>
    </citation>
    <scope>NUCLEOTIDE SEQUENCE [LARGE SCALE GENOMIC DNA]</scope>
    <source>
        <strain evidence="2 3">MCA 5214</strain>
    </source>
</reference>
<dbReference type="EMBL" id="KZ819674">
    <property type="protein sequence ID" value="PWN25763.1"/>
    <property type="molecule type" value="Genomic_DNA"/>
</dbReference>
<dbReference type="OrthoDB" id="2152680at2759"/>
<keyword evidence="3" id="KW-1185">Reference proteome</keyword>
<dbReference type="Pfam" id="PF09804">
    <property type="entry name" value="DENND11"/>
    <property type="match status" value="1"/>
</dbReference>
<dbReference type="STRING" id="1569628.A0A316UPF8"/>
<dbReference type="PANTHER" id="PTHR28153">
    <property type="entry name" value="PROTEIN, PUTATIVE-RELATED"/>
    <property type="match status" value="1"/>
</dbReference>
<protein>
    <submittedName>
        <fullName evidence="2">Uncharacterized protein</fullName>
    </submittedName>
</protein>
<feature type="compositionally biased region" description="Acidic residues" evidence="1">
    <location>
        <begin position="97"/>
        <end position="113"/>
    </location>
</feature>
<organism evidence="2 3">
    <name type="scientific">Jaminaea rosea</name>
    <dbReference type="NCBI Taxonomy" id="1569628"/>
    <lineage>
        <taxon>Eukaryota</taxon>
        <taxon>Fungi</taxon>
        <taxon>Dikarya</taxon>
        <taxon>Basidiomycota</taxon>
        <taxon>Ustilaginomycotina</taxon>
        <taxon>Exobasidiomycetes</taxon>
        <taxon>Microstromatales</taxon>
        <taxon>Microstromatales incertae sedis</taxon>
        <taxon>Jaminaea</taxon>
    </lineage>
</organism>
<evidence type="ECO:0000313" key="3">
    <source>
        <dbReference type="Proteomes" id="UP000245884"/>
    </source>
</evidence>
<dbReference type="Proteomes" id="UP000245884">
    <property type="component" value="Unassembled WGS sequence"/>
</dbReference>
<sequence length="504" mass="54941">MPAIASSSSSSQRPHNLVSIFQAHFHVRRGNEITHQHGHEIDLSGVEWKALPSGSHALHRDLIWFHLPGQPEQTLGDEQRYHRVGVAAFVNRKLGGEDDEEQRGAEEDEDDDDQRGARMIAVGIIALAVGSTPSAHLAACLPHIDALESLASSSASRPRDHSIINAFLDAHRLDPSSSDDLRASLLEIEAIRGPAPLSRRAISSADPLLDLPAVANALGLLLPQLLRKLLVRGTRLVIFCPLGAQTKNAASIGWTIAEILEAALHLDEEEDGDAEGQEGGRNVTKLRHRRGHRVPQVRGIIGLQDLGLLQEEQRRAPLSQGWISWTTDKLLLEKPDLYDCLLDLSPLFTGATQQHQAPVAFPSSSSTFSSLHTPRDSSPNLYRVERRTDASAKKSKTTAKLKAVPWLPRDFALASLSFIPQQWRINLRESYGYVPLSIRQDGGVQAGLMLLPDSDSESDGGESESGSDDEGEQALEDAEGAPILEAEYGQWRQLTTSASSGGLY</sequence>
<name>A0A316UPF8_9BASI</name>
<feature type="region of interest" description="Disordered" evidence="1">
    <location>
        <begin position="270"/>
        <end position="290"/>
    </location>
</feature>
<gene>
    <name evidence="2" type="ORF">BDZ90DRAFT_228139</name>
</gene>
<feature type="region of interest" description="Disordered" evidence="1">
    <location>
        <begin position="92"/>
        <end position="115"/>
    </location>
</feature>
<feature type="region of interest" description="Disordered" evidence="1">
    <location>
        <begin position="360"/>
        <end position="396"/>
    </location>
</feature>
<feature type="compositionally biased region" description="Basic and acidic residues" evidence="1">
    <location>
        <begin position="383"/>
        <end position="392"/>
    </location>
</feature>
<evidence type="ECO:0000313" key="2">
    <source>
        <dbReference type="EMBL" id="PWN25763.1"/>
    </source>
</evidence>
<dbReference type="InterPro" id="IPR053056">
    <property type="entry name" value="Lipid_Metab_Assoc_Protein"/>
</dbReference>
<dbReference type="RefSeq" id="XP_025360375.1">
    <property type="nucleotide sequence ID" value="XM_025504792.1"/>
</dbReference>
<dbReference type="AlphaFoldDB" id="A0A316UPF8"/>
<evidence type="ECO:0000256" key="1">
    <source>
        <dbReference type="SAM" id="MobiDB-lite"/>
    </source>
</evidence>
<dbReference type="PANTHER" id="PTHR28153:SF1">
    <property type="entry name" value="DUF4484 DOMAIN-CONTAINING PROTEIN"/>
    <property type="match status" value="1"/>
</dbReference>
<feature type="region of interest" description="Disordered" evidence="1">
    <location>
        <begin position="448"/>
        <end position="482"/>
    </location>
</feature>
<dbReference type="InterPro" id="IPR018626">
    <property type="entry name" value="LCHN/Anr2"/>
</dbReference>
<dbReference type="GeneID" id="37026615"/>
<proteinExistence type="predicted"/>
<accession>A0A316UPF8</accession>